<sequence length="156" mass="18025">MFYISNVSLDYVNHWWGHNAESTYHERGITFRPSIRIAYVTTIRNRHFETVDRTLVSRNSVSRPKFHPGACVLVHRLSHPFDKTWIFLCPTIGTTCEAPNRNRHFDPVGTRSHSEISGPAPKFLSGNLVAGSRYNRIRIPLRSNRHNFPHGYLNSL</sequence>
<dbReference type="Proteomes" id="UP000652761">
    <property type="component" value="Unassembled WGS sequence"/>
</dbReference>
<proteinExistence type="predicted"/>
<keyword evidence="2" id="KW-1185">Reference proteome</keyword>
<dbReference type="AlphaFoldDB" id="A0A843W470"/>
<organism evidence="1 2">
    <name type="scientific">Colocasia esculenta</name>
    <name type="common">Wild taro</name>
    <name type="synonym">Arum esculentum</name>
    <dbReference type="NCBI Taxonomy" id="4460"/>
    <lineage>
        <taxon>Eukaryota</taxon>
        <taxon>Viridiplantae</taxon>
        <taxon>Streptophyta</taxon>
        <taxon>Embryophyta</taxon>
        <taxon>Tracheophyta</taxon>
        <taxon>Spermatophyta</taxon>
        <taxon>Magnoliopsida</taxon>
        <taxon>Liliopsida</taxon>
        <taxon>Araceae</taxon>
        <taxon>Aroideae</taxon>
        <taxon>Colocasieae</taxon>
        <taxon>Colocasia</taxon>
    </lineage>
</organism>
<name>A0A843W470_COLES</name>
<gene>
    <name evidence="1" type="ORF">Taro_034509</name>
</gene>
<reference evidence="1" key="1">
    <citation type="submission" date="2017-07" db="EMBL/GenBank/DDBJ databases">
        <title>Taro Niue Genome Assembly and Annotation.</title>
        <authorList>
            <person name="Atibalentja N."/>
            <person name="Keating K."/>
            <person name="Fields C.J."/>
        </authorList>
    </citation>
    <scope>NUCLEOTIDE SEQUENCE</scope>
    <source>
        <strain evidence="1">Niue_2</strain>
        <tissue evidence="1">Leaf</tissue>
    </source>
</reference>
<accession>A0A843W470</accession>
<protein>
    <submittedName>
        <fullName evidence="1">Uncharacterized protein</fullName>
    </submittedName>
</protein>
<evidence type="ECO:0000313" key="2">
    <source>
        <dbReference type="Proteomes" id="UP000652761"/>
    </source>
</evidence>
<comment type="caution">
    <text evidence="1">The sequence shown here is derived from an EMBL/GenBank/DDBJ whole genome shotgun (WGS) entry which is preliminary data.</text>
</comment>
<dbReference type="EMBL" id="NMUH01002726">
    <property type="protein sequence ID" value="MQM01738.1"/>
    <property type="molecule type" value="Genomic_DNA"/>
</dbReference>
<evidence type="ECO:0000313" key="1">
    <source>
        <dbReference type="EMBL" id="MQM01738.1"/>
    </source>
</evidence>